<evidence type="ECO:0000313" key="2">
    <source>
        <dbReference type="EMBL" id="AWX56857.1"/>
    </source>
</evidence>
<dbReference type="SUPFAM" id="SSF140500">
    <property type="entry name" value="BAS1536-like"/>
    <property type="match status" value="1"/>
</dbReference>
<dbReference type="GO" id="GO:0046983">
    <property type="term" value="F:protein dimerization activity"/>
    <property type="evidence" value="ECO:0007669"/>
    <property type="project" value="InterPro"/>
</dbReference>
<sequence length="104" mass="11644">MNPIGAIAYEKGVPSHYQVKGTPAGGAVKAPISKCTTLLLDREGGTYQEIDHLKNIVEQLREQLVQLFLEKNDLLDDEVVELSQQLDQYILAIQSKMMLKKTKC</sequence>
<feature type="coiled-coil region" evidence="1">
    <location>
        <begin position="50"/>
        <end position="77"/>
    </location>
</feature>
<evidence type="ECO:0000256" key="1">
    <source>
        <dbReference type="SAM" id="Coils"/>
    </source>
</evidence>
<dbReference type="AlphaFoldDB" id="A0A2Z4MJY7"/>
<protein>
    <submittedName>
        <fullName evidence="2">Aspartyl-phosphate phosphatase Spo0E family protein</fullName>
    </submittedName>
</protein>
<accession>A0A2Z4MJY7</accession>
<dbReference type="Proteomes" id="UP000036061">
    <property type="component" value="Chromosome"/>
</dbReference>
<gene>
    <name evidence="2" type="ORF">AB432_018200</name>
</gene>
<name>A0A2Z4MJY7_BREBE</name>
<dbReference type="RefSeq" id="WP_048033477.1">
    <property type="nucleotide sequence ID" value="NZ_CP030117.1"/>
</dbReference>
<organism evidence="2 3">
    <name type="scientific">Brevibacillus brevis</name>
    <name type="common">Bacillus brevis</name>
    <dbReference type="NCBI Taxonomy" id="1393"/>
    <lineage>
        <taxon>Bacteria</taxon>
        <taxon>Bacillati</taxon>
        <taxon>Bacillota</taxon>
        <taxon>Bacilli</taxon>
        <taxon>Bacillales</taxon>
        <taxon>Paenibacillaceae</taxon>
        <taxon>Brevibacillus</taxon>
    </lineage>
</organism>
<evidence type="ECO:0000313" key="3">
    <source>
        <dbReference type="Proteomes" id="UP000036061"/>
    </source>
</evidence>
<dbReference type="Pfam" id="PF09388">
    <property type="entry name" value="SpoOE-like"/>
    <property type="match status" value="1"/>
</dbReference>
<proteinExistence type="predicted"/>
<dbReference type="InterPro" id="IPR018540">
    <property type="entry name" value="Spo0E-like"/>
</dbReference>
<dbReference type="InterPro" id="IPR037208">
    <property type="entry name" value="Spo0E-like_sf"/>
</dbReference>
<keyword evidence="1" id="KW-0175">Coiled coil</keyword>
<dbReference type="Gene3D" id="4.10.280.10">
    <property type="entry name" value="Helix-loop-helix DNA-binding domain"/>
    <property type="match status" value="1"/>
</dbReference>
<dbReference type="EMBL" id="CP030117">
    <property type="protein sequence ID" value="AWX56857.1"/>
    <property type="molecule type" value="Genomic_DNA"/>
</dbReference>
<dbReference type="InterPro" id="IPR036638">
    <property type="entry name" value="HLH_DNA-bd_sf"/>
</dbReference>
<dbReference type="GO" id="GO:0043937">
    <property type="term" value="P:regulation of sporulation"/>
    <property type="evidence" value="ECO:0007669"/>
    <property type="project" value="InterPro"/>
</dbReference>
<reference evidence="2 3" key="1">
    <citation type="journal article" date="2015" name="Genome Announc.">
        <title>Draft Genome Sequence of Brevibacillus brevis DZQ7, a Plant Growth-Promoting Rhizobacterium with Broad-Spectrum Antimicrobial Activity.</title>
        <authorList>
            <person name="Hou Q."/>
            <person name="Wang C."/>
            <person name="Hou X."/>
            <person name="Xia Z."/>
            <person name="Ye J."/>
            <person name="Liu K."/>
            <person name="Liu H."/>
            <person name="Wang J."/>
            <person name="Guo H."/>
            <person name="Yu X."/>
            <person name="Yang Y."/>
            <person name="Du B."/>
            <person name="Ding Y."/>
        </authorList>
    </citation>
    <scope>NUCLEOTIDE SEQUENCE [LARGE SCALE GENOMIC DNA]</scope>
    <source>
        <strain evidence="2 3">DZQ7</strain>
    </source>
</reference>